<name>A0A4R7J0F7_9ACTN</name>
<keyword evidence="4" id="KW-1185">Reference proteome</keyword>
<evidence type="ECO:0000256" key="1">
    <source>
        <dbReference type="ARBA" id="ARBA00023002"/>
    </source>
</evidence>
<dbReference type="InterPro" id="IPR012349">
    <property type="entry name" value="Split_barrel_FMN-bd"/>
</dbReference>
<dbReference type="InterPro" id="IPR052019">
    <property type="entry name" value="F420H2_bilvrd_red/Heme_oxyg"/>
</dbReference>
<dbReference type="NCBIfam" id="TIGR03618">
    <property type="entry name" value="Rv1155_F420"/>
    <property type="match status" value="1"/>
</dbReference>
<dbReference type="RefSeq" id="WP_133755778.1">
    <property type="nucleotide sequence ID" value="NZ_SOAW01000003.1"/>
</dbReference>
<reference evidence="3 4" key="1">
    <citation type="submission" date="2019-03" db="EMBL/GenBank/DDBJ databases">
        <title>Genomic Encyclopedia of Archaeal and Bacterial Type Strains, Phase II (KMG-II): from individual species to whole genera.</title>
        <authorList>
            <person name="Goeker M."/>
        </authorList>
    </citation>
    <scope>NUCLEOTIDE SEQUENCE [LARGE SCALE GENOMIC DNA]</scope>
    <source>
        <strain evidence="3 4">DSM 24323</strain>
    </source>
</reference>
<feature type="domain" description="Pyridoxamine 5'-phosphate oxidase N-terminal" evidence="2">
    <location>
        <begin position="9"/>
        <end position="126"/>
    </location>
</feature>
<protein>
    <submittedName>
        <fullName evidence="3">PPOX class probable F420-dependent enzyme</fullName>
    </submittedName>
</protein>
<dbReference type="InterPro" id="IPR019920">
    <property type="entry name" value="F420-binding_dom_put"/>
</dbReference>
<dbReference type="Proteomes" id="UP000295371">
    <property type="component" value="Unassembled WGS sequence"/>
</dbReference>
<dbReference type="EMBL" id="SOAW01000003">
    <property type="protein sequence ID" value="TDT29846.1"/>
    <property type="molecule type" value="Genomic_DNA"/>
</dbReference>
<dbReference type="SUPFAM" id="SSF50475">
    <property type="entry name" value="FMN-binding split barrel"/>
    <property type="match status" value="1"/>
</dbReference>
<dbReference type="Gene3D" id="2.30.110.10">
    <property type="entry name" value="Electron Transport, Fmn-binding Protein, Chain A"/>
    <property type="match status" value="1"/>
</dbReference>
<comment type="caution">
    <text evidence="3">The sequence shown here is derived from an EMBL/GenBank/DDBJ whole genome shotgun (WGS) entry which is preliminary data.</text>
</comment>
<gene>
    <name evidence="3" type="ORF">CLV29_2867</name>
</gene>
<dbReference type="Pfam" id="PF01243">
    <property type="entry name" value="PNPOx_N"/>
    <property type="match status" value="1"/>
</dbReference>
<accession>A0A4R7J0F7</accession>
<organism evidence="3 4">
    <name type="scientific">Naumannella halotolerans</name>
    <dbReference type="NCBI Taxonomy" id="993414"/>
    <lineage>
        <taxon>Bacteria</taxon>
        <taxon>Bacillati</taxon>
        <taxon>Actinomycetota</taxon>
        <taxon>Actinomycetes</taxon>
        <taxon>Propionibacteriales</taxon>
        <taxon>Propionibacteriaceae</taxon>
        <taxon>Naumannella</taxon>
    </lineage>
</organism>
<dbReference type="GO" id="GO:0070967">
    <property type="term" value="F:coenzyme F420 binding"/>
    <property type="evidence" value="ECO:0007669"/>
    <property type="project" value="TreeGrafter"/>
</dbReference>
<dbReference type="GO" id="GO:0005829">
    <property type="term" value="C:cytosol"/>
    <property type="evidence" value="ECO:0007669"/>
    <property type="project" value="TreeGrafter"/>
</dbReference>
<sequence>MPRTIADLTPDALAFLAERHLGVVTTLRADGSPQVVAVGFTYDPESGLARVITSGDSSKVRNAERRTWAVLSQVDGRRWLSLEGTARVLTDPSAVADAEARYAQRYRVPRPNPKRVVIEVTIERVLGSRMLFEEGPGIVSR</sequence>
<keyword evidence="1" id="KW-0560">Oxidoreductase</keyword>
<proteinExistence type="predicted"/>
<dbReference type="PANTHER" id="PTHR35176">
    <property type="entry name" value="HEME OXYGENASE HI_0854-RELATED"/>
    <property type="match status" value="1"/>
</dbReference>
<evidence type="ECO:0000313" key="4">
    <source>
        <dbReference type="Proteomes" id="UP000295371"/>
    </source>
</evidence>
<dbReference type="InterPro" id="IPR011576">
    <property type="entry name" value="Pyridox_Oxase_N"/>
</dbReference>
<dbReference type="PANTHER" id="PTHR35176:SF1">
    <property type="entry name" value="F420H(2)-DEPENDENT BILIVERDIN REDUCTASE"/>
    <property type="match status" value="1"/>
</dbReference>
<evidence type="ECO:0000259" key="2">
    <source>
        <dbReference type="Pfam" id="PF01243"/>
    </source>
</evidence>
<dbReference type="GO" id="GO:0016627">
    <property type="term" value="F:oxidoreductase activity, acting on the CH-CH group of donors"/>
    <property type="evidence" value="ECO:0007669"/>
    <property type="project" value="TreeGrafter"/>
</dbReference>
<dbReference type="OrthoDB" id="3725546at2"/>
<evidence type="ECO:0000313" key="3">
    <source>
        <dbReference type="EMBL" id="TDT29846.1"/>
    </source>
</evidence>
<dbReference type="AlphaFoldDB" id="A0A4R7J0F7"/>